<protein>
    <submittedName>
        <fullName evidence="4">HlyD family efflux transporter periplasmic adaptor subunit</fullName>
    </submittedName>
</protein>
<dbReference type="Gene3D" id="1.10.287.470">
    <property type="entry name" value="Helix hairpin bin"/>
    <property type="match status" value="1"/>
</dbReference>
<dbReference type="Gene3D" id="2.40.50.100">
    <property type="match status" value="1"/>
</dbReference>
<dbReference type="InterPro" id="IPR058647">
    <property type="entry name" value="BSH_CzcB-like"/>
</dbReference>
<feature type="domain" description="CzcB-like barrel-sandwich hybrid" evidence="3">
    <location>
        <begin position="89"/>
        <end position="272"/>
    </location>
</feature>
<dbReference type="GO" id="GO:0030313">
    <property type="term" value="C:cell envelope"/>
    <property type="evidence" value="ECO:0007669"/>
    <property type="project" value="UniProtKB-SubCell"/>
</dbReference>
<dbReference type="Pfam" id="PF25973">
    <property type="entry name" value="BSH_CzcB"/>
    <property type="match status" value="1"/>
</dbReference>
<sequence length="429" mass="45964">MIRDTSAQDRVLAAPPANPRRKQLLIGGGVAALLLVALSVPTLGRWLGAGQSVSGERLRTAEVHRGTLVRDVSVQGRMVAAVSPTLYAPAAGTVTLKVRAGDTIKQGQTLAVIDSPELRSKLVQEQSTLASLQAEASRAALDAQLARSTAQKALDQAEIDRTAALRDLERSQKGFDGGAVSSIEVARAQDTLKKADIGLTHAQHDYGLQDRGAGLDTRNKHLLAQRQQAIVDELQRQVDELNIRSPVDGMVGTVNITDRTVVPLNQPLLVVVDLRELEVELPVPESYADDLRLGMGAEISYGGQKYNGVLQSVSPEVVNGQVMARLRFADQQPDNKRPTGLRQNQRVSTRVMIEEKPNVLMVQRGPFLDTGGGRVAYKLDGDTAIKTAITTGASSLSDVEVLSGLKPGDRIVISDTTAFNGADEVMVND</sequence>
<dbReference type="Gene3D" id="2.40.30.170">
    <property type="match status" value="1"/>
</dbReference>
<organism evidence="4 5">
    <name type="scientific">Lysobacter soli</name>
    <dbReference type="NCBI Taxonomy" id="453783"/>
    <lineage>
        <taxon>Bacteria</taxon>
        <taxon>Pseudomonadati</taxon>
        <taxon>Pseudomonadota</taxon>
        <taxon>Gammaproteobacteria</taxon>
        <taxon>Lysobacterales</taxon>
        <taxon>Lysobacteraceae</taxon>
        <taxon>Lysobacter</taxon>
    </lineage>
</organism>
<dbReference type="RefSeq" id="WP_115841910.1">
    <property type="nucleotide sequence ID" value="NZ_CP046603.1"/>
</dbReference>
<dbReference type="InterPro" id="IPR050465">
    <property type="entry name" value="UPF0194_transport"/>
</dbReference>
<evidence type="ECO:0000256" key="2">
    <source>
        <dbReference type="ARBA" id="ARBA00023054"/>
    </source>
</evidence>
<evidence type="ECO:0000313" key="5">
    <source>
        <dbReference type="Proteomes" id="UP000256829"/>
    </source>
</evidence>
<proteinExistence type="predicted"/>
<reference evidence="4 5" key="1">
    <citation type="submission" date="2018-08" db="EMBL/GenBank/DDBJ databases">
        <title>Lysobacter soli KCTC 22011, whole genome shotgun sequence.</title>
        <authorList>
            <person name="Zhang X."/>
            <person name="Feng G."/>
            <person name="Zhu H."/>
        </authorList>
    </citation>
    <scope>NUCLEOTIDE SEQUENCE [LARGE SCALE GENOMIC DNA]</scope>
    <source>
        <strain evidence="4 5">KCTC 22011</strain>
    </source>
</reference>
<dbReference type="EMBL" id="QTJR01000004">
    <property type="protein sequence ID" value="RDY67788.1"/>
    <property type="molecule type" value="Genomic_DNA"/>
</dbReference>
<keyword evidence="5" id="KW-1185">Reference proteome</keyword>
<dbReference type="PANTHER" id="PTHR32347:SF14">
    <property type="entry name" value="EFFLUX SYSTEM COMPONENT YKNX-RELATED"/>
    <property type="match status" value="1"/>
</dbReference>
<comment type="caution">
    <text evidence="4">The sequence shown here is derived from an EMBL/GenBank/DDBJ whole genome shotgun (WGS) entry which is preliminary data.</text>
</comment>
<dbReference type="SUPFAM" id="SSF111369">
    <property type="entry name" value="HlyD-like secretion proteins"/>
    <property type="match status" value="1"/>
</dbReference>
<evidence type="ECO:0000256" key="1">
    <source>
        <dbReference type="ARBA" id="ARBA00004196"/>
    </source>
</evidence>
<evidence type="ECO:0000259" key="3">
    <source>
        <dbReference type="Pfam" id="PF25973"/>
    </source>
</evidence>
<comment type="subcellular location">
    <subcellularLocation>
        <location evidence="1">Cell envelope</location>
    </subcellularLocation>
</comment>
<accession>A0A3D8VG34</accession>
<keyword evidence="2" id="KW-0175">Coiled coil</keyword>
<dbReference type="SUPFAM" id="SSF56954">
    <property type="entry name" value="Outer membrane efflux proteins (OEP)"/>
    <property type="match status" value="1"/>
</dbReference>
<name>A0A3D8VG34_9GAMM</name>
<dbReference type="PANTHER" id="PTHR32347">
    <property type="entry name" value="EFFLUX SYSTEM COMPONENT YKNX-RELATED"/>
    <property type="match status" value="1"/>
</dbReference>
<dbReference type="Proteomes" id="UP000256829">
    <property type="component" value="Unassembled WGS sequence"/>
</dbReference>
<dbReference type="OrthoDB" id="5752864at2"/>
<dbReference type="AlphaFoldDB" id="A0A3D8VG34"/>
<dbReference type="Gene3D" id="2.40.420.20">
    <property type="match status" value="1"/>
</dbReference>
<gene>
    <name evidence="4" type="ORF">DX912_07675</name>
</gene>
<evidence type="ECO:0000313" key="4">
    <source>
        <dbReference type="EMBL" id="RDY67788.1"/>
    </source>
</evidence>